<accession>A0A1E7Z9H9</accession>
<proteinExistence type="predicted"/>
<reference evidence="1 2" key="1">
    <citation type="submission" date="2016-08" db="EMBL/GenBank/DDBJ databases">
        <authorList>
            <person name="Seilhamer J.J."/>
        </authorList>
    </citation>
    <scope>NUCLEOTIDE SEQUENCE [LARGE SCALE GENOMIC DNA]</scope>
    <source>
        <strain evidence="1 2">KCTC 42603</strain>
    </source>
</reference>
<dbReference type="AlphaFoldDB" id="A0A1E7Z9H9"/>
<dbReference type="EMBL" id="MDHN01000029">
    <property type="protein sequence ID" value="OFC70111.1"/>
    <property type="molecule type" value="Genomic_DNA"/>
</dbReference>
<dbReference type="RefSeq" id="WP_070125753.1">
    <property type="nucleotide sequence ID" value="NZ_MDHN01000029.1"/>
</dbReference>
<dbReference type="STRING" id="1656094.BFC18_13035"/>
<comment type="caution">
    <text evidence="1">The sequence shown here is derived from an EMBL/GenBank/DDBJ whole genome shotgun (WGS) entry which is preliminary data.</text>
</comment>
<protein>
    <recommendedName>
        <fullName evidence="3">Sulfotransferase domain-containing protein</fullName>
    </recommendedName>
</protein>
<evidence type="ECO:0000313" key="1">
    <source>
        <dbReference type="EMBL" id="OFC70111.1"/>
    </source>
</evidence>
<dbReference type="SUPFAM" id="SSF52540">
    <property type="entry name" value="P-loop containing nucleoside triphosphate hydrolases"/>
    <property type="match status" value="1"/>
</dbReference>
<dbReference type="InterPro" id="IPR027417">
    <property type="entry name" value="P-loop_NTPase"/>
</dbReference>
<name>A0A1E7Z9H9_9ALTE</name>
<sequence length="438" mass="50206">MKIFIHVGPGKTGSSAIQKWLNDHSDILLQRGFYYPSHGVDENGISSGNALSIFEYNSNSELCFSEDKANAILKKARTKGCHSLILSSEAFIARFEPILNAFSSCEFIYYIRNPLECAESLYNQSVKRHFNTEPISEPKIGYKRLIKLKNAVSKKAGCSINVRLYGKQFFKGGDIVSDFLDAISIKEKFDSESAYVNKSYSFEAVEFKRALNFFPAQKLHAELDRCLQSYEGRIRKFSFINPASYQKAIMDASEALKGISRELDLPLNEMAESLSQATQREFKEQKIKAIQVCEVLIYLHEKNSKLFQTVRFLVENRLLPKHIIDVFDEGFSLCFSQLSAKGKTKGFFRFRNQGIKSLNHQDFAIFYTFADNISTNSGKKEAENFRDLAIYSESKGEIFEALRFIQIAKLKRPHGKIINQKLRELSDKIFMNRRNVFK</sequence>
<dbReference type="Gene3D" id="3.40.50.300">
    <property type="entry name" value="P-loop containing nucleotide triphosphate hydrolases"/>
    <property type="match status" value="1"/>
</dbReference>
<evidence type="ECO:0000313" key="2">
    <source>
        <dbReference type="Proteomes" id="UP000175691"/>
    </source>
</evidence>
<organism evidence="1 2">
    <name type="scientific">Alteromonas confluentis</name>
    <dbReference type="NCBI Taxonomy" id="1656094"/>
    <lineage>
        <taxon>Bacteria</taxon>
        <taxon>Pseudomonadati</taxon>
        <taxon>Pseudomonadota</taxon>
        <taxon>Gammaproteobacteria</taxon>
        <taxon>Alteromonadales</taxon>
        <taxon>Alteromonadaceae</taxon>
        <taxon>Alteromonas/Salinimonas group</taxon>
        <taxon>Alteromonas</taxon>
    </lineage>
</organism>
<dbReference type="OrthoDB" id="3760425at2"/>
<dbReference type="Proteomes" id="UP000175691">
    <property type="component" value="Unassembled WGS sequence"/>
</dbReference>
<evidence type="ECO:0008006" key="3">
    <source>
        <dbReference type="Google" id="ProtNLM"/>
    </source>
</evidence>
<keyword evidence="2" id="KW-1185">Reference proteome</keyword>
<gene>
    <name evidence="1" type="ORF">BFC18_13035</name>
</gene>